<organism evidence="2 3">
    <name type="scientific">Anthostomella pinea</name>
    <dbReference type="NCBI Taxonomy" id="933095"/>
    <lineage>
        <taxon>Eukaryota</taxon>
        <taxon>Fungi</taxon>
        <taxon>Dikarya</taxon>
        <taxon>Ascomycota</taxon>
        <taxon>Pezizomycotina</taxon>
        <taxon>Sordariomycetes</taxon>
        <taxon>Xylariomycetidae</taxon>
        <taxon>Xylariales</taxon>
        <taxon>Xylariaceae</taxon>
        <taxon>Anthostomella</taxon>
    </lineage>
</organism>
<evidence type="ECO:0000256" key="1">
    <source>
        <dbReference type="SAM" id="MobiDB-lite"/>
    </source>
</evidence>
<keyword evidence="3" id="KW-1185">Reference proteome</keyword>
<comment type="caution">
    <text evidence="2">The sequence shown here is derived from an EMBL/GenBank/DDBJ whole genome shotgun (WGS) entry which is preliminary data.</text>
</comment>
<name>A0AAI8YNF2_9PEZI</name>
<protein>
    <submittedName>
        <fullName evidence="2">Uu.00g066710.m01.CDS01</fullName>
    </submittedName>
</protein>
<evidence type="ECO:0000313" key="3">
    <source>
        <dbReference type="Proteomes" id="UP001295740"/>
    </source>
</evidence>
<dbReference type="InterPro" id="IPR009291">
    <property type="entry name" value="Vps62"/>
</dbReference>
<dbReference type="Proteomes" id="UP001295740">
    <property type="component" value="Unassembled WGS sequence"/>
</dbReference>
<accession>A0AAI8YNF2</accession>
<gene>
    <name evidence="2" type="ORF">KHLLAP_LOCUS11514</name>
</gene>
<dbReference type="PANTHER" id="PTHR48174:SF5">
    <property type="entry name" value="VACUOLAR PROTEIN SORTING-ASSOCIATED PROTEIN 62"/>
    <property type="match status" value="1"/>
</dbReference>
<evidence type="ECO:0000313" key="2">
    <source>
        <dbReference type="EMBL" id="CAJ2511046.1"/>
    </source>
</evidence>
<dbReference type="AlphaFoldDB" id="A0AAI8YNF2"/>
<sequence length="333" mass="36452">MLFIILLFAAAAKAVPLTKRQAPSGVPSYVTEYAPIVYLYSADPYRPSDIGAQLSNTQPQVNTTLISDAPSPLTLDNLNSLNALGGPDVYLTSIVDITTNPSYLYGVGPTDNETEGVVSTAVIVNDHGSGLVDVFYMYFYAFNYGGDYFSFIVGDHVGDWEHNMVRFQDGTPTAVWYSQHSNGEAFTYETVQKSGVRPIVFSANGSHANYAISGTHDHTIPDVNLPEGPIEDYTDEGPIWDPTLSAYYYTYDADTSTFAAYDDSTPVNWLYFTGHWGDDEYPENDPRQSDIFGIDGTQKYTGGPTGPEDKQLNRTDVCPDNGDACILRVVLGP</sequence>
<dbReference type="Pfam" id="PF06101">
    <property type="entry name" value="Vps62"/>
    <property type="match status" value="1"/>
</dbReference>
<dbReference type="EMBL" id="CAUWAG010000018">
    <property type="protein sequence ID" value="CAJ2511046.1"/>
    <property type="molecule type" value="Genomic_DNA"/>
</dbReference>
<proteinExistence type="predicted"/>
<feature type="region of interest" description="Disordered" evidence="1">
    <location>
        <begin position="282"/>
        <end position="313"/>
    </location>
</feature>
<reference evidence="2" key="1">
    <citation type="submission" date="2023-10" db="EMBL/GenBank/DDBJ databases">
        <authorList>
            <person name="Hackl T."/>
        </authorList>
    </citation>
    <scope>NUCLEOTIDE SEQUENCE</scope>
</reference>
<dbReference type="PANTHER" id="PTHR48174">
    <property type="entry name" value="DUF946 FAMILY PROTEIN"/>
    <property type="match status" value="1"/>
</dbReference>